<dbReference type="InParanoid" id="D8M575"/>
<proteinExistence type="predicted"/>
<evidence type="ECO:0000313" key="2">
    <source>
        <dbReference type="Proteomes" id="UP000008312"/>
    </source>
</evidence>
<evidence type="ECO:0000313" key="1">
    <source>
        <dbReference type="EMBL" id="CBK23214.2"/>
    </source>
</evidence>
<dbReference type="Proteomes" id="UP000008312">
    <property type="component" value="Unassembled WGS sequence"/>
</dbReference>
<dbReference type="Pfam" id="PF13896">
    <property type="entry name" value="Glyco_transf_49"/>
    <property type="match status" value="1"/>
</dbReference>
<accession>D8M575</accession>
<dbReference type="EMBL" id="FN668657">
    <property type="protein sequence ID" value="CBK23214.2"/>
    <property type="molecule type" value="Genomic_DNA"/>
</dbReference>
<reference evidence="1" key="1">
    <citation type="submission" date="2010-02" db="EMBL/GenBank/DDBJ databases">
        <title>Sequencing and annotation of the Blastocystis hominis genome.</title>
        <authorList>
            <person name="Wincker P."/>
        </authorList>
    </citation>
    <scope>NUCLEOTIDE SEQUENCE</scope>
    <source>
        <strain evidence="1">Singapore isolate B</strain>
    </source>
</reference>
<organism evidence="1">
    <name type="scientific">Blastocystis hominis</name>
    <dbReference type="NCBI Taxonomy" id="12968"/>
    <lineage>
        <taxon>Eukaryota</taxon>
        <taxon>Sar</taxon>
        <taxon>Stramenopiles</taxon>
        <taxon>Bigyra</taxon>
        <taxon>Opalozoa</taxon>
        <taxon>Opalinata</taxon>
        <taxon>Blastocystidae</taxon>
        <taxon>Blastocystis</taxon>
    </lineage>
</organism>
<gene>
    <name evidence="1" type="ORF">GSBLH_T00003127001</name>
</gene>
<dbReference type="OrthoDB" id="9974378at2759"/>
<dbReference type="GeneID" id="24920243"/>
<protein>
    <submittedName>
        <fullName evidence="1">Uncharacterized protein</fullName>
    </submittedName>
</protein>
<name>D8M575_BLAHO</name>
<dbReference type="RefSeq" id="XP_012897262.1">
    <property type="nucleotide sequence ID" value="XM_013041808.1"/>
</dbReference>
<sequence>MVHRTESLPLFDERFINYGFNKVQWIENLRYFGYEFYVLSHAYAVDIPHSLSGYAMEYRNEFKSKSVDMLGLYRRFLVSMRASHKDESRQLLCLRSDKGISKFTHL</sequence>
<dbReference type="AlphaFoldDB" id="D8M575"/>
<keyword evidence="2" id="KW-1185">Reference proteome</keyword>